<dbReference type="InterPro" id="IPR045853">
    <property type="entry name" value="Pep_chain_release_fac_I_sf"/>
</dbReference>
<organism evidence="5 6">
    <name type="scientific">Phragmitibacter flavus</name>
    <dbReference type="NCBI Taxonomy" id="2576071"/>
    <lineage>
        <taxon>Bacteria</taxon>
        <taxon>Pseudomonadati</taxon>
        <taxon>Verrucomicrobiota</taxon>
        <taxon>Verrucomicrobiia</taxon>
        <taxon>Verrucomicrobiales</taxon>
        <taxon>Verrucomicrobiaceae</taxon>
        <taxon>Phragmitibacter</taxon>
    </lineage>
</organism>
<evidence type="ECO:0000256" key="1">
    <source>
        <dbReference type="ARBA" id="ARBA00010835"/>
    </source>
</evidence>
<reference evidence="5 6" key="1">
    <citation type="submission" date="2019-05" db="EMBL/GenBank/DDBJ databases">
        <title>Verrucobacter flavum gen. nov., sp. nov. a new member of the family Verrucomicrobiaceae.</title>
        <authorList>
            <person name="Szuroczki S."/>
            <person name="Abbaszade G."/>
            <person name="Szabo A."/>
            <person name="Felfoldi T."/>
            <person name="Schumann P."/>
            <person name="Boka K."/>
            <person name="Keki Z."/>
            <person name="Toumi M."/>
            <person name="Toth E."/>
        </authorList>
    </citation>
    <scope>NUCLEOTIDE SEQUENCE [LARGE SCALE GENOMIC DNA]</scope>
    <source>
        <strain evidence="5 6">MG-N-17</strain>
    </source>
</reference>
<evidence type="ECO:0000256" key="2">
    <source>
        <dbReference type="ARBA" id="ARBA00022946"/>
    </source>
</evidence>
<protein>
    <submittedName>
        <fullName evidence="5">Peptide chain release factor-like protein</fullName>
    </submittedName>
</protein>
<dbReference type="PANTHER" id="PTHR46203">
    <property type="entry name" value="PROBABLE PEPTIDE CHAIN RELEASE FACTOR C12ORF65"/>
    <property type="match status" value="1"/>
</dbReference>
<evidence type="ECO:0000259" key="4">
    <source>
        <dbReference type="Pfam" id="PF00472"/>
    </source>
</evidence>
<accession>A0A5R8K968</accession>
<dbReference type="AlphaFoldDB" id="A0A5R8K968"/>
<dbReference type="GO" id="GO:0003747">
    <property type="term" value="F:translation release factor activity"/>
    <property type="evidence" value="ECO:0007669"/>
    <property type="project" value="InterPro"/>
</dbReference>
<feature type="compositionally biased region" description="Basic residues" evidence="3">
    <location>
        <begin position="97"/>
        <end position="107"/>
    </location>
</feature>
<dbReference type="Pfam" id="PF00472">
    <property type="entry name" value="RF-1"/>
    <property type="match status" value="1"/>
</dbReference>
<evidence type="ECO:0000313" key="5">
    <source>
        <dbReference type="EMBL" id="TLD68853.1"/>
    </source>
</evidence>
<dbReference type="EMBL" id="VAUV01000018">
    <property type="protein sequence ID" value="TLD68853.1"/>
    <property type="molecule type" value="Genomic_DNA"/>
</dbReference>
<feature type="region of interest" description="Disordered" evidence="3">
    <location>
        <begin position="96"/>
        <end position="134"/>
    </location>
</feature>
<feature type="compositionally biased region" description="Basic and acidic residues" evidence="3">
    <location>
        <begin position="108"/>
        <end position="134"/>
    </location>
</feature>
<evidence type="ECO:0000313" key="6">
    <source>
        <dbReference type="Proteomes" id="UP000306196"/>
    </source>
</evidence>
<dbReference type="InterPro" id="IPR052405">
    <property type="entry name" value="Mito_Transl_Release_Factor"/>
</dbReference>
<comment type="caution">
    <text evidence="5">The sequence shown here is derived from an EMBL/GenBank/DDBJ whole genome shotgun (WGS) entry which is preliminary data.</text>
</comment>
<dbReference type="RefSeq" id="WP_138088170.1">
    <property type="nucleotide sequence ID" value="NZ_VAUV01000018.1"/>
</dbReference>
<keyword evidence="6" id="KW-1185">Reference proteome</keyword>
<gene>
    <name evidence="5" type="ORF">FEM03_20480</name>
</gene>
<dbReference type="Gene3D" id="3.30.160.20">
    <property type="match status" value="1"/>
</dbReference>
<dbReference type="InterPro" id="IPR000352">
    <property type="entry name" value="Pep_chain_release_fac_I"/>
</dbReference>
<dbReference type="PANTHER" id="PTHR46203:SF1">
    <property type="entry name" value="MITOCHONDRIAL TRANSLATION RELEASE FACTOR IN RESCUE"/>
    <property type="match status" value="1"/>
</dbReference>
<name>A0A5R8K968_9BACT</name>
<evidence type="ECO:0000256" key="3">
    <source>
        <dbReference type="SAM" id="MobiDB-lite"/>
    </source>
</evidence>
<comment type="similarity">
    <text evidence="1">Belongs to the prokaryotic/mitochondrial release factor family.</text>
</comment>
<dbReference type="SUPFAM" id="SSF75620">
    <property type="entry name" value="Release factor"/>
    <property type="match status" value="1"/>
</dbReference>
<keyword evidence="2" id="KW-0809">Transit peptide</keyword>
<dbReference type="OrthoDB" id="9815709at2"/>
<feature type="domain" description="Prokaryotic-type class I peptide chain release factors" evidence="4">
    <location>
        <begin position="17"/>
        <end position="124"/>
    </location>
</feature>
<proteinExistence type="inferred from homology"/>
<sequence>MAAAPDDDALQARMTKLGVREEDLEESFVRGTGAGGQKINKTSSTVVLRHVVSGVEVRCQQQRSQSMNRLIARRELCDKLEQQREEARLAKRAVVEKKRRANRPRPRGVKERILKGKHIRSEVKRGRSSRGRDE</sequence>
<dbReference type="Proteomes" id="UP000306196">
    <property type="component" value="Unassembled WGS sequence"/>
</dbReference>